<dbReference type="AlphaFoldDB" id="A0A2P6V0J4"/>
<organism evidence="7 8">
    <name type="scientific">Micractinium conductrix</name>
    <dbReference type="NCBI Taxonomy" id="554055"/>
    <lineage>
        <taxon>Eukaryota</taxon>
        <taxon>Viridiplantae</taxon>
        <taxon>Chlorophyta</taxon>
        <taxon>core chlorophytes</taxon>
        <taxon>Trebouxiophyceae</taxon>
        <taxon>Chlorellales</taxon>
        <taxon>Chlorellaceae</taxon>
        <taxon>Chlorella clade</taxon>
        <taxon>Micractinium</taxon>
    </lineage>
</organism>
<dbReference type="OrthoDB" id="1058301at2759"/>
<evidence type="ECO:0000256" key="1">
    <source>
        <dbReference type="ARBA" id="ARBA00012247"/>
    </source>
</evidence>
<evidence type="ECO:0000256" key="4">
    <source>
        <dbReference type="ARBA" id="ARBA00047512"/>
    </source>
</evidence>
<comment type="catalytic activity">
    <reaction evidence="4">
        <text>a sn-glycero-3-phosphodiester + H2O = an alcohol + sn-glycerol 3-phosphate + H(+)</text>
        <dbReference type="Rhea" id="RHEA:12969"/>
        <dbReference type="ChEBI" id="CHEBI:15377"/>
        <dbReference type="ChEBI" id="CHEBI:15378"/>
        <dbReference type="ChEBI" id="CHEBI:30879"/>
        <dbReference type="ChEBI" id="CHEBI:57597"/>
        <dbReference type="ChEBI" id="CHEBI:83408"/>
        <dbReference type="EC" id="3.1.4.46"/>
    </reaction>
</comment>
<dbReference type="InterPro" id="IPR051578">
    <property type="entry name" value="GDPD"/>
</dbReference>
<sequence>MQTLTAGERPQAAGPENLQPGFLEWDQSTRFAGLLDAGADTVVLGGHRGMGANAWHPSAPTPLPAPYRENTLASFQRAVQCGASFLEFDVQITKDGVPIVWHDNYVVFGAEAAPTSRLIAELTAEEFRQLAPINATSAATLGGGAAAAGGEEGRGDADEELLGSSPTFSTASTFSLASLDSAFSGMSGGSTLSLGGMSAASSSSALSGGSSGARRLLRKHRNGEPAVAHEPTLRPWACEVEDHFPTLAEVFAAIPPSVAFDIEIKMATPNDLAVTPPAEVERMVSATLAAVEAGVAAYGPRLVLFSSFDPDVCLEVKRRRPDAPVMFLSGGGVYAHADPRRTSIPAALDVAATGGLQGVILNALALQASLARVGQAHGSVSSSGSAGTDVSPCCCSSAAVAAAAAGTSGDNWVAAARARGLAVLTYGLQNDDPAWVRQQWSLGVHGVIVDDVAGVAAALAATSARC</sequence>
<dbReference type="InterPro" id="IPR030395">
    <property type="entry name" value="GP_PDE_dom"/>
</dbReference>
<name>A0A2P6V0J4_9CHLO</name>
<reference evidence="7 8" key="1">
    <citation type="journal article" date="2018" name="Plant J.">
        <title>Genome sequences of Chlorella sorokiniana UTEX 1602 and Micractinium conductrix SAG 241.80: implications to maltose excretion by a green alga.</title>
        <authorList>
            <person name="Arriola M.B."/>
            <person name="Velmurugan N."/>
            <person name="Zhang Y."/>
            <person name="Plunkett M.H."/>
            <person name="Hondzo H."/>
            <person name="Barney B.M."/>
        </authorList>
    </citation>
    <scope>NUCLEOTIDE SEQUENCE [LARGE SCALE GENOMIC DNA]</scope>
    <source>
        <strain evidence="7 8">SAG 241.80</strain>
    </source>
</reference>
<keyword evidence="8" id="KW-1185">Reference proteome</keyword>
<dbReference type="Proteomes" id="UP000239649">
    <property type="component" value="Unassembled WGS sequence"/>
</dbReference>
<gene>
    <name evidence="7" type="ORF">C2E20_8746</name>
</gene>
<evidence type="ECO:0000259" key="6">
    <source>
        <dbReference type="PROSITE" id="PS51704"/>
    </source>
</evidence>
<keyword evidence="3" id="KW-0378">Hydrolase</keyword>
<dbReference type="EC" id="3.1.4.46" evidence="1"/>
<proteinExistence type="predicted"/>
<feature type="region of interest" description="Disordered" evidence="5">
    <location>
        <begin position="143"/>
        <end position="163"/>
    </location>
</feature>
<dbReference type="SUPFAM" id="SSF51695">
    <property type="entry name" value="PLC-like phosphodiesterases"/>
    <property type="match status" value="1"/>
</dbReference>
<dbReference type="InterPro" id="IPR017946">
    <property type="entry name" value="PLC-like_Pdiesterase_TIM-brl"/>
</dbReference>
<dbReference type="Gene3D" id="3.20.20.190">
    <property type="entry name" value="Phosphatidylinositol (PI) phosphodiesterase"/>
    <property type="match status" value="2"/>
</dbReference>
<evidence type="ECO:0000256" key="2">
    <source>
        <dbReference type="ARBA" id="ARBA00022798"/>
    </source>
</evidence>
<keyword evidence="2" id="KW-0319">Glycerol metabolism</keyword>
<feature type="domain" description="GP-PDE" evidence="6">
    <location>
        <begin position="51"/>
        <end position="459"/>
    </location>
</feature>
<dbReference type="GO" id="GO:0046475">
    <property type="term" value="P:glycerophospholipid catabolic process"/>
    <property type="evidence" value="ECO:0007669"/>
    <property type="project" value="TreeGrafter"/>
</dbReference>
<evidence type="ECO:0000256" key="5">
    <source>
        <dbReference type="SAM" id="MobiDB-lite"/>
    </source>
</evidence>
<evidence type="ECO:0000313" key="8">
    <source>
        <dbReference type="Proteomes" id="UP000239649"/>
    </source>
</evidence>
<comment type="caution">
    <text evidence="7">The sequence shown here is derived from an EMBL/GenBank/DDBJ whole genome shotgun (WGS) entry which is preliminary data.</text>
</comment>
<protein>
    <recommendedName>
        <fullName evidence="1">glycerophosphodiester phosphodiesterase</fullName>
        <ecNumber evidence="1">3.1.4.46</ecNumber>
    </recommendedName>
</protein>
<dbReference type="EMBL" id="LHPF02000053">
    <property type="protein sequence ID" value="PSC67609.1"/>
    <property type="molecule type" value="Genomic_DNA"/>
</dbReference>
<dbReference type="STRING" id="554055.A0A2P6V0J4"/>
<evidence type="ECO:0000313" key="7">
    <source>
        <dbReference type="EMBL" id="PSC67609.1"/>
    </source>
</evidence>
<dbReference type="Pfam" id="PF03009">
    <property type="entry name" value="GDPD"/>
    <property type="match status" value="1"/>
</dbReference>
<dbReference type="PANTHER" id="PTHR22958:SF1">
    <property type="entry name" value="GLYCEROPHOSPHOCHOLINE PHOSPHODIESTERASE GPCPD1"/>
    <property type="match status" value="1"/>
</dbReference>
<dbReference type="GO" id="GO:0008889">
    <property type="term" value="F:glycerophosphodiester phosphodiesterase activity"/>
    <property type="evidence" value="ECO:0007669"/>
    <property type="project" value="UniProtKB-EC"/>
</dbReference>
<dbReference type="GO" id="GO:0006071">
    <property type="term" value="P:glycerol metabolic process"/>
    <property type="evidence" value="ECO:0007669"/>
    <property type="project" value="UniProtKB-KW"/>
</dbReference>
<accession>A0A2P6V0J4</accession>
<dbReference type="PANTHER" id="PTHR22958">
    <property type="entry name" value="GLYCEROPHOSPHORYL DIESTER PHOSPHODIESTERASE"/>
    <property type="match status" value="1"/>
</dbReference>
<dbReference type="PROSITE" id="PS51704">
    <property type="entry name" value="GP_PDE"/>
    <property type="match status" value="1"/>
</dbReference>
<evidence type="ECO:0000256" key="3">
    <source>
        <dbReference type="ARBA" id="ARBA00022801"/>
    </source>
</evidence>